<dbReference type="EMBL" id="CYRX01000009">
    <property type="protein sequence ID" value="CUH59145.1"/>
    <property type="molecule type" value="Genomic_DNA"/>
</dbReference>
<reference evidence="3 4" key="1">
    <citation type="submission" date="2015-09" db="EMBL/GenBank/DDBJ databases">
        <authorList>
            <consortium name="Swine Surveillance"/>
        </authorList>
    </citation>
    <scope>NUCLEOTIDE SEQUENCE [LARGE SCALE GENOMIC DNA]</scope>
    <source>
        <strain evidence="3 4">CECT 5294</strain>
    </source>
</reference>
<name>A0A0P1FGG2_9RHOB</name>
<dbReference type="InterPro" id="IPR038610">
    <property type="entry name" value="FliK-like_C_sf"/>
</dbReference>
<evidence type="ECO:0000259" key="2">
    <source>
        <dbReference type="Pfam" id="PF02120"/>
    </source>
</evidence>
<evidence type="ECO:0000313" key="4">
    <source>
        <dbReference type="Proteomes" id="UP000051298"/>
    </source>
</evidence>
<organism evidence="3 4">
    <name type="scientific">Thalassobacter stenotrophicus</name>
    <dbReference type="NCBI Taxonomy" id="266809"/>
    <lineage>
        <taxon>Bacteria</taxon>
        <taxon>Pseudomonadati</taxon>
        <taxon>Pseudomonadota</taxon>
        <taxon>Alphaproteobacteria</taxon>
        <taxon>Rhodobacterales</taxon>
        <taxon>Roseobacteraceae</taxon>
        <taxon>Thalassobacter</taxon>
    </lineage>
</organism>
<keyword evidence="3" id="KW-0966">Cell projection</keyword>
<evidence type="ECO:0000313" key="3">
    <source>
        <dbReference type="EMBL" id="CUH59145.1"/>
    </source>
</evidence>
<keyword evidence="3" id="KW-0969">Cilium</keyword>
<feature type="domain" description="Flagellar hook-length control protein-like C-terminal" evidence="2">
    <location>
        <begin position="669"/>
        <end position="738"/>
    </location>
</feature>
<dbReference type="CDD" id="cd17470">
    <property type="entry name" value="T3SS_Flik_C"/>
    <property type="match status" value="1"/>
</dbReference>
<accession>A0A0P1FGG2</accession>
<dbReference type="InterPro" id="IPR021136">
    <property type="entry name" value="Flagellar_hook_control-like_C"/>
</dbReference>
<dbReference type="RefSeq" id="WP_072936699.1">
    <property type="nucleotide sequence ID" value="NZ_CYRX01000009.1"/>
</dbReference>
<dbReference type="Pfam" id="PF02120">
    <property type="entry name" value="Flg_hook"/>
    <property type="match status" value="1"/>
</dbReference>
<feature type="compositionally biased region" description="Polar residues" evidence="1">
    <location>
        <begin position="771"/>
        <end position="786"/>
    </location>
</feature>
<dbReference type="STRING" id="266809.PM03_07505"/>
<dbReference type="Proteomes" id="UP000051298">
    <property type="component" value="Unassembled WGS sequence"/>
</dbReference>
<dbReference type="Gene3D" id="3.30.750.140">
    <property type="match status" value="1"/>
</dbReference>
<keyword evidence="3" id="KW-0282">Flagellum</keyword>
<evidence type="ECO:0000256" key="1">
    <source>
        <dbReference type="SAM" id="MobiDB-lite"/>
    </source>
</evidence>
<feature type="region of interest" description="Disordered" evidence="1">
    <location>
        <begin position="726"/>
        <end position="786"/>
    </location>
</feature>
<dbReference type="AlphaFoldDB" id="A0A0P1FGG2"/>
<protein>
    <submittedName>
        <fullName evidence="3">Flagellar hook-length control protein FliK</fullName>
    </submittedName>
</protein>
<sequence length="786" mass="81616">MVDLNLNPSLSSGRSAVATGRMVAPELKSEFDAALTNAGDTQAVGTVSRDPAIAPSSNALERDEFVGLDKRQEGELPTGSSDMAFITNSTHEKMEGLTLGGALHGTPHISIADFNEMDVSPKDSSLEAVAATGFENEQAMDDGVDEGRFEPQAAVLEPLLKPTQVSVQAASIGANSQGANIDSDADRDVVVTVPNEAAAQVTGKGEKLGVYPDTDIQRSVDGGALDAKRSGSKLSLLETRALTAAVAGSNASFGQKTLMSVSVERELGVAGFAVTGNSVNSVGLADSRATIEQVLAAGKQGSTVEAKSLAPPSLVIPSESPKITQPISPRLEMQGALANRVDHTKIVGADQGYAGSVSNTKGEPIAMAGSRGETNAPPGRSLLTAPSSFHPTVPINDGDTQRSVKVGQYAGQIDGQATRPSQGSLPNQGIAESGLQLTKLPSSPKSAPILDISVQLVGPAEIKSDKATASIEKQMGIGSSVAASSESSMLMQSVPDGVMSKMVDMDHIGNADRPALPKPVVPDIDIRAGRAASIKDDPAVSGAKKLQPEAISTVPAPPQDPKISPTTTLDPTYDVREMGPAAPVGINQTTSMMPVAVAQVAPMVERSLRDTGRADGDLLIATQVSSEVQSSFSRSPESISRNPATPLPQEVLKIAEQLRAGARMDRYPLEIALDPPELGQVRMVLQTSEATTTLLIIADRPETAELMRRHANFLHEAFAEEGRGDLNLQFGTSSDAQQDASQGKNGSSHAAQEEAVVDISPNALPAGPSTAARSNSSTPNELNLTF</sequence>
<gene>
    <name evidence="3" type="ORF">THS5294_00428</name>
</gene>
<proteinExistence type="predicted"/>
<feature type="region of interest" description="Disordered" evidence="1">
    <location>
        <begin position="535"/>
        <end position="573"/>
    </location>
</feature>
<feature type="compositionally biased region" description="Polar residues" evidence="1">
    <location>
        <begin position="729"/>
        <end position="750"/>
    </location>
</feature>